<reference evidence="3 4" key="1">
    <citation type="submission" date="2018-06" db="EMBL/GenBank/DDBJ databases">
        <title>Draft genome sequence of Burkholderia reimsis strain BE51 isolated from a French agricultural soil.</title>
        <authorList>
            <person name="Esmaeel Q."/>
        </authorList>
    </citation>
    <scope>NUCLEOTIDE SEQUENCE [LARGE SCALE GENOMIC DNA]</scope>
    <source>
        <strain evidence="3 4">BE51</strain>
    </source>
</reference>
<dbReference type="AlphaFoldDB" id="A0A365QIR6"/>
<dbReference type="PANTHER" id="PTHR43329">
    <property type="entry name" value="EPOXIDE HYDROLASE"/>
    <property type="match status" value="1"/>
</dbReference>
<evidence type="ECO:0000256" key="1">
    <source>
        <dbReference type="ARBA" id="ARBA00022801"/>
    </source>
</evidence>
<dbReference type="GO" id="GO:0016787">
    <property type="term" value="F:hydrolase activity"/>
    <property type="evidence" value="ECO:0007669"/>
    <property type="project" value="UniProtKB-KW"/>
</dbReference>
<dbReference type="PRINTS" id="PR00412">
    <property type="entry name" value="EPOXHYDRLASE"/>
</dbReference>
<dbReference type="PRINTS" id="PR00111">
    <property type="entry name" value="ABHYDROLASE"/>
</dbReference>
<comment type="caution">
    <text evidence="3">The sequence shown here is derived from an EMBL/GenBank/DDBJ whole genome shotgun (WGS) entry which is preliminary data.</text>
</comment>
<protein>
    <submittedName>
        <fullName evidence="3">Alpha/beta hydrolase</fullName>
    </submittedName>
</protein>
<dbReference type="InterPro" id="IPR029058">
    <property type="entry name" value="AB_hydrolase_fold"/>
</dbReference>
<dbReference type="Gene3D" id="3.40.50.1820">
    <property type="entry name" value="alpha/beta hydrolase"/>
    <property type="match status" value="1"/>
</dbReference>
<dbReference type="EMBL" id="QMFZ01000051">
    <property type="protein sequence ID" value="RBB32984.1"/>
    <property type="molecule type" value="Genomic_DNA"/>
</dbReference>
<gene>
    <name evidence="3" type="ORF">DPV79_36670</name>
</gene>
<dbReference type="Pfam" id="PF00561">
    <property type="entry name" value="Abhydrolase_1"/>
    <property type="match status" value="1"/>
</dbReference>
<proteinExistence type="predicted"/>
<accession>A0A365QIR6</accession>
<evidence type="ECO:0000313" key="4">
    <source>
        <dbReference type="Proteomes" id="UP000252458"/>
    </source>
</evidence>
<name>A0A365QIR6_9BURK</name>
<dbReference type="InterPro" id="IPR000073">
    <property type="entry name" value="AB_hydrolase_1"/>
</dbReference>
<feature type="domain" description="AB hydrolase-1" evidence="2">
    <location>
        <begin position="40"/>
        <end position="141"/>
    </location>
</feature>
<dbReference type="SUPFAM" id="SSF53474">
    <property type="entry name" value="alpha/beta-Hydrolases"/>
    <property type="match status" value="1"/>
</dbReference>
<keyword evidence="4" id="KW-1185">Reference proteome</keyword>
<sequence>MALTPTEPRSERLDLPAVKSLAVRVNGLRIHTKVAGAGRAVVLLHGWPQTSYAWRKLVPLLSPHCMVIAPDLRGFGHSSKPAAGYDKKTVAGDIAALLHALQIEKACIVGHDMGGQVGYAFAALYPQLTERFVFIESGLPGFGQEKAMNVATGGSWHFGFNMAGDISEELVRGREALFVRHFIRRDTVGTVDPESITEADIDVYATALTQPGALRASFSYYRTLFVDLDDNKTFGTKKLDMPVLAIGCEFGYGEGSKATMAQVASDVHGIVLRDSGHYPAEEQPEQLASVLLDFLAR</sequence>
<dbReference type="InterPro" id="IPR000639">
    <property type="entry name" value="Epox_hydrolase-like"/>
</dbReference>
<dbReference type="Proteomes" id="UP000252458">
    <property type="component" value="Unassembled WGS sequence"/>
</dbReference>
<evidence type="ECO:0000259" key="2">
    <source>
        <dbReference type="Pfam" id="PF00561"/>
    </source>
</evidence>
<keyword evidence="1 3" id="KW-0378">Hydrolase</keyword>
<organism evidence="3 4">
    <name type="scientific">Burkholderia reimsis</name>
    <dbReference type="NCBI Taxonomy" id="2234132"/>
    <lineage>
        <taxon>Bacteria</taxon>
        <taxon>Pseudomonadati</taxon>
        <taxon>Pseudomonadota</taxon>
        <taxon>Betaproteobacteria</taxon>
        <taxon>Burkholderiales</taxon>
        <taxon>Burkholderiaceae</taxon>
        <taxon>Burkholderia</taxon>
    </lineage>
</organism>
<evidence type="ECO:0000313" key="3">
    <source>
        <dbReference type="EMBL" id="RBB32984.1"/>
    </source>
</evidence>